<dbReference type="STRING" id="36842.SAMN02194393_00207"/>
<name>A0A1T5ICQ0_9FIRM</name>
<evidence type="ECO:0000259" key="4">
    <source>
        <dbReference type="PROSITE" id="PS51071"/>
    </source>
</evidence>
<evidence type="ECO:0000256" key="3">
    <source>
        <dbReference type="ARBA" id="ARBA00023163"/>
    </source>
</evidence>
<dbReference type="AlphaFoldDB" id="A0A1T5ICQ0"/>
<dbReference type="SUPFAM" id="SSF53697">
    <property type="entry name" value="SIS domain"/>
    <property type="match status" value="1"/>
</dbReference>
<dbReference type="GO" id="GO:0003700">
    <property type="term" value="F:DNA-binding transcription factor activity"/>
    <property type="evidence" value="ECO:0007669"/>
    <property type="project" value="InterPro"/>
</dbReference>
<dbReference type="InterPro" id="IPR036388">
    <property type="entry name" value="WH-like_DNA-bd_sf"/>
</dbReference>
<dbReference type="InterPro" id="IPR009057">
    <property type="entry name" value="Homeodomain-like_sf"/>
</dbReference>
<dbReference type="OrthoDB" id="3684496at2"/>
<organism evidence="6 7">
    <name type="scientific">Maledivibacter halophilus</name>
    <dbReference type="NCBI Taxonomy" id="36842"/>
    <lineage>
        <taxon>Bacteria</taxon>
        <taxon>Bacillati</taxon>
        <taxon>Bacillota</taxon>
        <taxon>Clostridia</taxon>
        <taxon>Peptostreptococcales</taxon>
        <taxon>Caminicellaceae</taxon>
        <taxon>Maledivibacter</taxon>
    </lineage>
</organism>
<dbReference type="Proteomes" id="UP000190285">
    <property type="component" value="Unassembled WGS sequence"/>
</dbReference>
<feature type="domain" description="SIS" evidence="5">
    <location>
        <begin position="124"/>
        <end position="264"/>
    </location>
</feature>
<reference evidence="7" key="1">
    <citation type="submission" date="2017-02" db="EMBL/GenBank/DDBJ databases">
        <authorList>
            <person name="Varghese N."/>
            <person name="Submissions S."/>
        </authorList>
    </citation>
    <scope>NUCLEOTIDE SEQUENCE [LARGE SCALE GENOMIC DNA]</scope>
    <source>
        <strain evidence="7">M1</strain>
    </source>
</reference>
<dbReference type="GO" id="GO:0003677">
    <property type="term" value="F:DNA binding"/>
    <property type="evidence" value="ECO:0007669"/>
    <property type="project" value="UniProtKB-KW"/>
</dbReference>
<dbReference type="CDD" id="cd05013">
    <property type="entry name" value="SIS_RpiR"/>
    <property type="match status" value="1"/>
</dbReference>
<dbReference type="Pfam" id="PF01380">
    <property type="entry name" value="SIS"/>
    <property type="match status" value="1"/>
</dbReference>
<dbReference type="SUPFAM" id="SSF46689">
    <property type="entry name" value="Homeodomain-like"/>
    <property type="match status" value="1"/>
</dbReference>
<evidence type="ECO:0000313" key="7">
    <source>
        <dbReference type="Proteomes" id="UP000190285"/>
    </source>
</evidence>
<accession>A0A1T5ICQ0</accession>
<dbReference type="Gene3D" id="3.40.50.10490">
    <property type="entry name" value="Glucose-6-phosphate isomerase like protein, domain 1"/>
    <property type="match status" value="1"/>
</dbReference>
<gene>
    <name evidence="6" type="ORF">SAMN02194393_00207</name>
</gene>
<sequence length="288" mass="32188">MSVVLKINESKQNFTQTEVKLSEYILSNVQEISNLSVQNLAELSNTSPATVIRFCKKLGYSGFQDFKIDLIKYTTNKEKSNLNVYEDITTKDNINQVMQKLSFQNIKVIEDTIKLLDGEAIQKAIDCIEQAERTYIYGVGASGLVAKDFQYKLMRIKKTVISYSDTHTQLALSANMEKGDVAIGISYSGRTLETYKAIEKANERGATTISITKYGKSPLSDIADINIYVAGGEQNIRVGAITSRIAQLTAIDVIFVGLAKNDFEKTAEYIRNTRSIVEDFKIKNKGRI</sequence>
<dbReference type="PANTHER" id="PTHR30514">
    <property type="entry name" value="GLUCOKINASE"/>
    <property type="match status" value="1"/>
</dbReference>
<dbReference type="Pfam" id="PF01418">
    <property type="entry name" value="HTH_6"/>
    <property type="match status" value="1"/>
</dbReference>
<dbReference type="PANTHER" id="PTHR30514:SF1">
    <property type="entry name" value="HTH-TYPE TRANSCRIPTIONAL REGULATOR HEXR-RELATED"/>
    <property type="match status" value="1"/>
</dbReference>
<evidence type="ECO:0000313" key="6">
    <source>
        <dbReference type="EMBL" id="SKC36838.1"/>
    </source>
</evidence>
<dbReference type="InterPro" id="IPR000281">
    <property type="entry name" value="HTH_RpiR"/>
</dbReference>
<keyword evidence="1" id="KW-0805">Transcription regulation</keyword>
<dbReference type="RefSeq" id="WP_079488688.1">
    <property type="nucleotide sequence ID" value="NZ_FUZT01000001.1"/>
</dbReference>
<dbReference type="GO" id="GO:0097367">
    <property type="term" value="F:carbohydrate derivative binding"/>
    <property type="evidence" value="ECO:0007669"/>
    <property type="project" value="InterPro"/>
</dbReference>
<dbReference type="InterPro" id="IPR001347">
    <property type="entry name" value="SIS_dom"/>
</dbReference>
<keyword evidence="7" id="KW-1185">Reference proteome</keyword>
<protein>
    <submittedName>
        <fullName evidence="6">Transcriptional regulator, RpiR family</fullName>
    </submittedName>
</protein>
<dbReference type="PROSITE" id="PS51464">
    <property type="entry name" value="SIS"/>
    <property type="match status" value="1"/>
</dbReference>
<evidence type="ECO:0000256" key="1">
    <source>
        <dbReference type="ARBA" id="ARBA00023015"/>
    </source>
</evidence>
<dbReference type="InterPro" id="IPR047640">
    <property type="entry name" value="RpiR-like"/>
</dbReference>
<dbReference type="PROSITE" id="PS51071">
    <property type="entry name" value="HTH_RPIR"/>
    <property type="match status" value="1"/>
</dbReference>
<keyword evidence="3" id="KW-0804">Transcription</keyword>
<dbReference type="InterPro" id="IPR035472">
    <property type="entry name" value="RpiR-like_SIS"/>
</dbReference>
<keyword evidence="2" id="KW-0238">DNA-binding</keyword>
<feature type="domain" description="HTH rpiR-type" evidence="4">
    <location>
        <begin position="1"/>
        <end position="77"/>
    </location>
</feature>
<dbReference type="GO" id="GO:1901135">
    <property type="term" value="P:carbohydrate derivative metabolic process"/>
    <property type="evidence" value="ECO:0007669"/>
    <property type="project" value="InterPro"/>
</dbReference>
<proteinExistence type="predicted"/>
<evidence type="ECO:0000259" key="5">
    <source>
        <dbReference type="PROSITE" id="PS51464"/>
    </source>
</evidence>
<dbReference type="EMBL" id="FUZT01000001">
    <property type="protein sequence ID" value="SKC36838.1"/>
    <property type="molecule type" value="Genomic_DNA"/>
</dbReference>
<evidence type="ECO:0000256" key="2">
    <source>
        <dbReference type="ARBA" id="ARBA00023125"/>
    </source>
</evidence>
<dbReference type="InterPro" id="IPR046348">
    <property type="entry name" value="SIS_dom_sf"/>
</dbReference>
<dbReference type="Gene3D" id="1.10.10.10">
    <property type="entry name" value="Winged helix-like DNA-binding domain superfamily/Winged helix DNA-binding domain"/>
    <property type="match status" value="1"/>
</dbReference>